<dbReference type="EMBL" id="FMJC01000002">
    <property type="protein sequence ID" value="SCM74753.1"/>
    <property type="molecule type" value="Genomic_DNA"/>
</dbReference>
<organism evidence="1">
    <name type="scientific">uncultured Desulfovibrio sp</name>
    <dbReference type="NCBI Taxonomy" id="167968"/>
    <lineage>
        <taxon>Bacteria</taxon>
        <taxon>Pseudomonadati</taxon>
        <taxon>Thermodesulfobacteriota</taxon>
        <taxon>Desulfovibrionia</taxon>
        <taxon>Desulfovibrionales</taxon>
        <taxon>Desulfovibrionaceae</taxon>
        <taxon>Desulfovibrio</taxon>
        <taxon>environmental samples</taxon>
    </lineage>
</organism>
<accession>A0A212LB05</accession>
<protein>
    <submittedName>
        <fullName evidence="1">Uncharacterized protein</fullName>
    </submittedName>
</protein>
<name>A0A212LB05_9BACT</name>
<reference evidence="1" key="1">
    <citation type="submission" date="2016-08" db="EMBL/GenBank/DDBJ databases">
        <authorList>
            <person name="Seilhamer J.J."/>
        </authorList>
    </citation>
    <scope>NUCLEOTIDE SEQUENCE</scope>
    <source>
        <strain evidence="1">86-1</strain>
    </source>
</reference>
<dbReference type="AlphaFoldDB" id="A0A212LB05"/>
<gene>
    <name evidence="1" type="ORF">KL86DES1_22133</name>
</gene>
<proteinExistence type="predicted"/>
<sequence length="65" mass="7623">MKLLWQLPEQMPAVEAYALFICAVQRRSERIINFESEYSQSTLLQGIRLPEDNLPEAIKRQCRVT</sequence>
<evidence type="ECO:0000313" key="1">
    <source>
        <dbReference type="EMBL" id="SCM74753.1"/>
    </source>
</evidence>